<evidence type="ECO:0000313" key="1">
    <source>
        <dbReference type="EMBL" id="MVT43266.1"/>
    </source>
</evidence>
<name>A0A6N8JG27_9BACT</name>
<accession>A0A6N8JG27</accession>
<dbReference type="AlphaFoldDB" id="A0A6N8JG27"/>
<dbReference type="RefSeq" id="WP_157301876.1">
    <property type="nucleotide sequence ID" value="NZ_BAAAZB010000026.1"/>
</dbReference>
<sequence>MKTSVTALNFLDNDRLADDIFHELKSIISSILSSVELIALYDGKAVAGKITRQAEAIKSQVIELDFQLQNVRIIQQILSKSFTLNRKMTNVHFFLTQFIREEPYTKLLSPAVELHTGKGATDAFIDEFVIKQLILNLFFWMNRHSSTYQLPRLVFSFEDGYFEIRGHFFANYIFSSPFKSSANEHRVTDSELLNQPICYLMSYMAALHDGNFEISAAPEKNVVVMVRIPYKSAGVR</sequence>
<protein>
    <recommendedName>
        <fullName evidence="3">Histidine kinase</fullName>
    </recommendedName>
</protein>
<dbReference type="OrthoDB" id="662655at2"/>
<dbReference type="Proteomes" id="UP000468388">
    <property type="component" value="Unassembled WGS sequence"/>
</dbReference>
<dbReference type="EMBL" id="WRXO01000007">
    <property type="protein sequence ID" value="MVT43266.1"/>
    <property type="molecule type" value="Genomic_DNA"/>
</dbReference>
<evidence type="ECO:0000313" key="2">
    <source>
        <dbReference type="Proteomes" id="UP000468388"/>
    </source>
</evidence>
<gene>
    <name evidence="1" type="ORF">GO495_21895</name>
</gene>
<reference evidence="1 2" key="1">
    <citation type="submission" date="2019-12" db="EMBL/GenBank/DDBJ databases">
        <title>The draft genomic sequence of strain Chitinophaga oryziterrae JCM 16595.</title>
        <authorList>
            <person name="Zhang X."/>
        </authorList>
    </citation>
    <scope>NUCLEOTIDE SEQUENCE [LARGE SCALE GENOMIC DNA]</scope>
    <source>
        <strain evidence="1 2">JCM 16595</strain>
    </source>
</reference>
<keyword evidence="2" id="KW-1185">Reference proteome</keyword>
<evidence type="ECO:0008006" key="3">
    <source>
        <dbReference type="Google" id="ProtNLM"/>
    </source>
</evidence>
<comment type="caution">
    <text evidence="1">The sequence shown here is derived from an EMBL/GenBank/DDBJ whole genome shotgun (WGS) entry which is preliminary data.</text>
</comment>
<organism evidence="1 2">
    <name type="scientific">Chitinophaga oryziterrae</name>
    <dbReference type="NCBI Taxonomy" id="1031224"/>
    <lineage>
        <taxon>Bacteria</taxon>
        <taxon>Pseudomonadati</taxon>
        <taxon>Bacteroidota</taxon>
        <taxon>Chitinophagia</taxon>
        <taxon>Chitinophagales</taxon>
        <taxon>Chitinophagaceae</taxon>
        <taxon>Chitinophaga</taxon>
    </lineage>
</organism>
<proteinExistence type="predicted"/>